<evidence type="ECO:0000313" key="2">
    <source>
        <dbReference type="EMBL" id="ATX66747.1"/>
    </source>
</evidence>
<keyword evidence="1" id="KW-0472">Membrane</keyword>
<evidence type="ECO:0000313" key="3">
    <source>
        <dbReference type="Proteomes" id="UP000228948"/>
    </source>
</evidence>
<dbReference type="KEGG" id="rbg:BG454_13720"/>
<dbReference type="EMBL" id="CP024899">
    <property type="protein sequence ID" value="ATX66747.1"/>
    <property type="molecule type" value="Genomic_DNA"/>
</dbReference>
<feature type="transmembrane region" description="Helical" evidence="1">
    <location>
        <begin position="12"/>
        <end position="32"/>
    </location>
</feature>
<dbReference type="STRING" id="441209.GCA_001870665_02526"/>
<organism evidence="2 3">
    <name type="scientific">Roseinatronobacter bogoriensis subsp. barguzinensis</name>
    <dbReference type="NCBI Taxonomy" id="441209"/>
    <lineage>
        <taxon>Bacteria</taxon>
        <taxon>Pseudomonadati</taxon>
        <taxon>Pseudomonadota</taxon>
        <taxon>Alphaproteobacteria</taxon>
        <taxon>Rhodobacterales</taxon>
        <taxon>Paracoccaceae</taxon>
        <taxon>Roseinatronobacter</taxon>
    </lineage>
</organism>
<sequence length="178" mass="20384">MDEFLTNNALELIQTLAAVLAAALALWSILTARKIAQDSHKFSRENQSMIDASEQRRAHAATIAAFDEAIHALNIHAVQLKTRVRELHRRHDSMGKPETVTSVSIARMEAITECNDLGSKLQGEKETLFQKLIDDVEDWKIEEIRALDRISDVRFLSKRQIMMIEDIENELNYIQTRE</sequence>
<dbReference type="Proteomes" id="UP000228948">
    <property type="component" value="Chromosome"/>
</dbReference>
<evidence type="ECO:0000256" key="1">
    <source>
        <dbReference type="SAM" id="Phobius"/>
    </source>
</evidence>
<keyword evidence="1" id="KW-0812">Transmembrane</keyword>
<dbReference type="AlphaFoldDB" id="A0A2K8KBE9"/>
<gene>
    <name evidence="2" type="ORF">BG454_13720</name>
</gene>
<protein>
    <submittedName>
        <fullName evidence="2">Uncharacterized protein</fullName>
    </submittedName>
</protein>
<name>A0A2K8KBE9_9RHOB</name>
<keyword evidence="1" id="KW-1133">Transmembrane helix</keyword>
<dbReference type="RefSeq" id="WP_071481228.1">
    <property type="nucleotide sequence ID" value="NZ_CP024899.1"/>
</dbReference>
<proteinExistence type="predicted"/>
<accession>A0A2K8KBE9</accession>
<reference evidence="2 3" key="1">
    <citation type="submission" date="2017-11" db="EMBL/GenBank/DDBJ databases">
        <title>Revised Sequence and Annotation of the Rhodobaca barguzinensis strain alga05 Genome.</title>
        <authorList>
            <person name="Kopejtka K."/>
            <person name="Tomasch J.M."/>
            <person name="Bunk B."/>
            <person name="Koblizek M."/>
        </authorList>
    </citation>
    <scope>NUCLEOTIDE SEQUENCE [LARGE SCALE GENOMIC DNA]</scope>
    <source>
        <strain evidence="3">alga05</strain>
    </source>
</reference>
<keyword evidence="3" id="KW-1185">Reference proteome</keyword>